<dbReference type="GO" id="GO:0005829">
    <property type="term" value="C:cytosol"/>
    <property type="evidence" value="ECO:0007669"/>
    <property type="project" value="TreeGrafter"/>
</dbReference>
<proteinExistence type="inferred from homology"/>
<dbReference type="InterPro" id="IPR016142">
    <property type="entry name" value="Citrate_synth-like_lrg_a-sub"/>
</dbReference>
<reference evidence="8 9" key="2">
    <citation type="journal article" date="2015" name="Stand. Genomic Sci.">
        <title>Draft genome sequence of marine-derived Streptomyces sp. TP-A0598, a producer of anti-MRSA antibiotic lydicamycins.</title>
        <authorList>
            <person name="Komaki H."/>
            <person name="Ichikawa N."/>
            <person name="Hosoyama A."/>
            <person name="Fujita N."/>
            <person name="Igarashi Y."/>
        </authorList>
    </citation>
    <scope>NUCLEOTIDE SEQUENCE [LARGE SCALE GENOMIC DNA]</scope>
    <source>
        <strain evidence="8 9">NBRC 110027</strain>
    </source>
</reference>
<organism evidence="8 9">
    <name type="scientific">Streptomyces lydicamycinicus</name>
    <dbReference type="NCBI Taxonomy" id="1546107"/>
    <lineage>
        <taxon>Bacteria</taxon>
        <taxon>Bacillati</taxon>
        <taxon>Actinomycetota</taxon>
        <taxon>Actinomycetes</taxon>
        <taxon>Kitasatosporales</taxon>
        <taxon>Streptomycetaceae</taxon>
        <taxon>Streptomyces</taxon>
    </lineage>
</organism>
<comment type="caution">
    <text evidence="8">The sequence shown here is derived from an EMBL/GenBank/DDBJ whole genome shotgun (WGS) entry which is preliminary data.</text>
</comment>
<accession>A0A0P4RDB7</accession>
<dbReference type="GO" id="GO:0036440">
    <property type="term" value="F:citrate synthase activity"/>
    <property type="evidence" value="ECO:0007669"/>
    <property type="project" value="UniProtKB-EC"/>
</dbReference>
<dbReference type="InterPro" id="IPR002020">
    <property type="entry name" value="Citrate_synthase"/>
</dbReference>
<dbReference type="Gene3D" id="1.10.230.10">
    <property type="entry name" value="Cytochrome P450-Terp, domain 2"/>
    <property type="match status" value="1"/>
</dbReference>
<dbReference type="UniPathway" id="UPA00223"/>
<evidence type="ECO:0000256" key="4">
    <source>
        <dbReference type="ARBA" id="ARBA00049288"/>
    </source>
</evidence>
<dbReference type="PANTHER" id="PTHR11739:SF23">
    <property type="entry name" value="CITRATE SYNTHASE 2-RELATED"/>
    <property type="match status" value="1"/>
</dbReference>
<dbReference type="RefSeq" id="WP_042159792.1">
    <property type="nucleotide sequence ID" value="NZ_BBNO01000008.1"/>
</dbReference>
<dbReference type="Proteomes" id="UP000048965">
    <property type="component" value="Unassembled WGS sequence"/>
</dbReference>
<evidence type="ECO:0000313" key="9">
    <source>
        <dbReference type="Proteomes" id="UP000048965"/>
    </source>
</evidence>
<evidence type="ECO:0000256" key="5">
    <source>
        <dbReference type="PIRNR" id="PIRNR001369"/>
    </source>
</evidence>
<evidence type="ECO:0000256" key="7">
    <source>
        <dbReference type="RuleBase" id="RU003406"/>
    </source>
</evidence>
<dbReference type="FunFam" id="1.10.230.10:FF:000007">
    <property type="entry name" value="Citrate synthase"/>
    <property type="match status" value="1"/>
</dbReference>
<comment type="catalytic activity">
    <reaction evidence="4">
        <text>oxaloacetate + acetyl-CoA + H2O = citrate + CoA + H(+)</text>
        <dbReference type="Rhea" id="RHEA:16845"/>
        <dbReference type="ChEBI" id="CHEBI:15377"/>
        <dbReference type="ChEBI" id="CHEBI:15378"/>
        <dbReference type="ChEBI" id="CHEBI:16452"/>
        <dbReference type="ChEBI" id="CHEBI:16947"/>
        <dbReference type="ChEBI" id="CHEBI:57287"/>
        <dbReference type="ChEBI" id="CHEBI:57288"/>
        <dbReference type="EC" id="2.3.3.16"/>
    </reaction>
</comment>
<dbReference type="PIRSF" id="PIRSF001369">
    <property type="entry name" value="Citrate_synth"/>
    <property type="match status" value="1"/>
</dbReference>
<dbReference type="PRINTS" id="PR00143">
    <property type="entry name" value="CITRTSNTHASE"/>
</dbReference>
<evidence type="ECO:0000256" key="1">
    <source>
        <dbReference type="ARBA" id="ARBA00005163"/>
    </source>
</evidence>
<evidence type="ECO:0000256" key="6">
    <source>
        <dbReference type="PIRSR" id="PIRSR001369-1"/>
    </source>
</evidence>
<evidence type="ECO:0000256" key="3">
    <source>
        <dbReference type="ARBA" id="ARBA00022679"/>
    </source>
</evidence>
<dbReference type="SUPFAM" id="SSF48256">
    <property type="entry name" value="Citrate synthase"/>
    <property type="match status" value="1"/>
</dbReference>
<dbReference type="InterPro" id="IPR036969">
    <property type="entry name" value="Citrate_synthase_sf"/>
</dbReference>
<dbReference type="GO" id="GO:0006099">
    <property type="term" value="P:tricarboxylic acid cycle"/>
    <property type="evidence" value="ECO:0007669"/>
    <property type="project" value="UniProtKB-UniPathway"/>
</dbReference>
<dbReference type="EMBL" id="BBNO01000008">
    <property type="protein sequence ID" value="GAO11622.1"/>
    <property type="molecule type" value="Genomic_DNA"/>
</dbReference>
<evidence type="ECO:0000313" key="8">
    <source>
        <dbReference type="EMBL" id="GAO11622.1"/>
    </source>
</evidence>
<dbReference type="Pfam" id="PF00285">
    <property type="entry name" value="Citrate_synt"/>
    <property type="match status" value="1"/>
</dbReference>
<dbReference type="InterPro" id="IPR016143">
    <property type="entry name" value="Citrate_synth-like_sm_a-sub"/>
</dbReference>
<dbReference type="OrthoDB" id="9800864at2"/>
<evidence type="ECO:0000256" key="2">
    <source>
        <dbReference type="ARBA" id="ARBA00010566"/>
    </source>
</evidence>
<sequence length="389" mass="41630">MPTAKVNALIDAPRGLAGVIVTETQLGDVRGTEGFYHYRQYSAVELATARSFEDVWYLMFHGELPDAAQLAAFRAETAALRTLPPAVRDALPALAHAGALSGPLAGLRTALSLLGATVGFRPLYDIDAGRRRADALAACAAVPTLITALHRLGQGLTPVEPRADLGHAANYLYMLTGDEPEPEQVRAIEAYLISTIDHGFNASTFTARVITSTGADLAACLVGAVGALSGPLHGGAPSRALDMLDAIGTPDRIDSWIRDRVQRGDRIMGFGHSVYRTEDPRSRMLRGIAECFGGPLVDFAVQVEARVERLLAELKPGRELHINVELYAGVVMELCGLPREMFTPTFCAARVVGWSANILEQAQDSKIIRPAARYVGPPPAQPVPVVAPR</sequence>
<gene>
    <name evidence="8" type="ORF">TPA0598_08_05330</name>
</gene>
<dbReference type="PROSITE" id="PS00480">
    <property type="entry name" value="CITRATE_SYNTHASE"/>
    <property type="match status" value="1"/>
</dbReference>
<dbReference type="GO" id="GO:0005975">
    <property type="term" value="P:carbohydrate metabolic process"/>
    <property type="evidence" value="ECO:0007669"/>
    <property type="project" value="TreeGrafter"/>
</dbReference>
<dbReference type="AlphaFoldDB" id="A0A0P4RDB7"/>
<feature type="active site" evidence="6">
    <location>
        <position position="272"/>
    </location>
</feature>
<keyword evidence="9" id="KW-1185">Reference proteome</keyword>
<feature type="active site" evidence="6">
    <location>
        <position position="325"/>
    </location>
</feature>
<dbReference type="NCBIfam" id="NF009005">
    <property type="entry name" value="PRK12350.1"/>
    <property type="match status" value="1"/>
</dbReference>
<reference evidence="9" key="1">
    <citation type="submission" date="2014-09" db="EMBL/GenBank/DDBJ databases">
        <title>Whole genome shotgun sequence of Streptomyces sp. NBRC 110027.</title>
        <authorList>
            <person name="Komaki H."/>
            <person name="Ichikawa N."/>
            <person name="Katano-Makiyama Y."/>
            <person name="Hosoyama A."/>
            <person name="Hashimoto M."/>
            <person name="Uohara A."/>
            <person name="Kitahashi Y."/>
            <person name="Ohji S."/>
            <person name="Kimura A."/>
            <person name="Yamazoe A."/>
            <person name="Igarashi Y."/>
            <person name="Fujita N."/>
        </authorList>
    </citation>
    <scope>NUCLEOTIDE SEQUENCE [LARGE SCALE GENOMIC DNA]</scope>
    <source>
        <strain evidence="9">NBRC 110027</strain>
    </source>
</reference>
<dbReference type="InterPro" id="IPR019810">
    <property type="entry name" value="Citrate_synthase_AS"/>
</dbReference>
<dbReference type="Gene3D" id="1.10.580.10">
    <property type="entry name" value="Citrate Synthase, domain 1"/>
    <property type="match status" value="1"/>
</dbReference>
<comment type="similarity">
    <text evidence="2 5 7">Belongs to the citrate synthase family.</text>
</comment>
<dbReference type="CDD" id="cd06109">
    <property type="entry name" value="BsCS-I_like"/>
    <property type="match status" value="1"/>
</dbReference>
<keyword evidence="3 5" id="KW-0808">Transferase</keyword>
<comment type="pathway">
    <text evidence="1">Carbohydrate metabolism; tricarboxylic acid cycle.</text>
</comment>
<dbReference type="PANTHER" id="PTHR11739">
    <property type="entry name" value="CITRATE SYNTHASE"/>
    <property type="match status" value="1"/>
</dbReference>
<protein>
    <recommendedName>
        <fullName evidence="5">Citrate synthase</fullName>
    </recommendedName>
</protein>
<name>A0A0P4RDB7_9ACTN</name>
<dbReference type="InterPro" id="IPR024176">
    <property type="entry name" value="Citrate_synthase_bac-typ"/>
</dbReference>